<keyword evidence="1" id="KW-0812">Transmembrane</keyword>
<evidence type="ECO:0000256" key="2">
    <source>
        <dbReference type="SAM" id="SignalP"/>
    </source>
</evidence>
<feature type="chain" id="PRO_5002777107" evidence="2">
    <location>
        <begin position="24"/>
        <end position="203"/>
    </location>
</feature>
<dbReference type="RefSeq" id="WP_012385250.1">
    <property type="nucleotide sequence ID" value="NC_010581.1"/>
</dbReference>
<protein>
    <submittedName>
        <fullName evidence="3">HupE/UreJ protein</fullName>
    </submittedName>
</protein>
<accession>B2IHB2</accession>
<feature type="transmembrane region" description="Helical" evidence="1">
    <location>
        <begin position="47"/>
        <end position="64"/>
    </location>
</feature>
<keyword evidence="4" id="KW-1185">Reference proteome</keyword>
<feature type="transmembrane region" description="Helical" evidence="1">
    <location>
        <begin position="148"/>
        <end position="171"/>
    </location>
</feature>
<sequence length="203" mass="20157">MIKALFSLGFVIAALSAPSFAFAHPGAGLAHEHGFGALSGLLHPFSGVDHLLAMVAVGMVAALLGGRALWLVPASFLGMMALGSALGMAGFDLPFVETGIGLSVAIFGLIVAGGLKMPVAASIGLVGFFALFHGHAHGTEMPAAASVFAYGAAFLLATALLHGIGIGLAVLGNRLNATSAQTLQRAAGCAMSLAGIAFLTGAF</sequence>
<dbReference type="STRING" id="395963.Bind_2281"/>
<reference evidence="4" key="1">
    <citation type="submission" date="2008-03" db="EMBL/GenBank/DDBJ databases">
        <title>Complete sequence of chromosome of Beijerinckia indica subsp. indica ATCC 9039.</title>
        <authorList>
            <consortium name="US DOE Joint Genome Institute"/>
            <person name="Copeland A."/>
            <person name="Lucas S."/>
            <person name="Lapidus A."/>
            <person name="Glavina del Rio T."/>
            <person name="Dalin E."/>
            <person name="Tice H."/>
            <person name="Bruce D."/>
            <person name="Goodwin L."/>
            <person name="Pitluck S."/>
            <person name="LaButti K."/>
            <person name="Schmutz J."/>
            <person name="Larimer F."/>
            <person name="Land M."/>
            <person name="Hauser L."/>
            <person name="Kyrpides N."/>
            <person name="Mikhailova N."/>
            <person name="Dunfield P.F."/>
            <person name="Dedysh S.N."/>
            <person name="Liesack W."/>
            <person name="Saw J.H."/>
            <person name="Alam M."/>
            <person name="Chen Y."/>
            <person name="Murrell J.C."/>
            <person name="Richardson P."/>
        </authorList>
    </citation>
    <scope>NUCLEOTIDE SEQUENCE [LARGE SCALE GENOMIC DNA]</scope>
    <source>
        <strain evidence="4">ATCC 9039 / DSM 1715 / NCIMB 8712</strain>
    </source>
</reference>
<proteinExistence type="predicted"/>
<evidence type="ECO:0000313" key="4">
    <source>
        <dbReference type="Proteomes" id="UP000001695"/>
    </source>
</evidence>
<feature type="signal peptide" evidence="2">
    <location>
        <begin position="1"/>
        <end position="23"/>
    </location>
</feature>
<gene>
    <name evidence="3" type="ordered locus">Bind_2281</name>
</gene>
<keyword evidence="2" id="KW-0732">Signal</keyword>
<dbReference type="Pfam" id="PF04955">
    <property type="entry name" value="HupE_UreJ"/>
    <property type="match status" value="1"/>
</dbReference>
<dbReference type="EMBL" id="CP001016">
    <property type="protein sequence ID" value="ACB95897.1"/>
    <property type="molecule type" value="Genomic_DNA"/>
</dbReference>
<dbReference type="eggNOG" id="COG2370">
    <property type="taxonomic scope" value="Bacteria"/>
</dbReference>
<dbReference type="KEGG" id="bid:Bind_2281"/>
<dbReference type="Proteomes" id="UP000001695">
    <property type="component" value="Chromosome"/>
</dbReference>
<evidence type="ECO:0000313" key="3">
    <source>
        <dbReference type="EMBL" id="ACB95897.1"/>
    </source>
</evidence>
<keyword evidence="1" id="KW-0472">Membrane</keyword>
<dbReference type="OrthoDB" id="9808192at2"/>
<name>B2IHB2_BEII9</name>
<organism evidence="3 4">
    <name type="scientific">Beijerinckia indica subsp. indica (strain ATCC 9039 / DSM 1715 / NCIMB 8712)</name>
    <dbReference type="NCBI Taxonomy" id="395963"/>
    <lineage>
        <taxon>Bacteria</taxon>
        <taxon>Pseudomonadati</taxon>
        <taxon>Pseudomonadota</taxon>
        <taxon>Alphaproteobacteria</taxon>
        <taxon>Hyphomicrobiales</taxon>
        <taxon>Beijerinckiaceae</taxon>
        <taxon>Beijerinckia</taxon>
    </lineage>
</organism>
<reference evidence="3 4" key="2">
    <citation type="journal article" date="2010" name="J. Bacteriol.">
        <title>Complete genome sequence of Beijerinckia indica subsp. indica.</title>
        <authorList>
            <person name="Tamas I."/>
            <person name="Dedysh S.N."/>
            <person name="Liesack W."/>
            <person name="Stott M.B."/>
            <person name="Alam M."/>
            <person name="Murrell J.C."/>
            <person name="Dunfield P.F."/>
        </authorList>
    </citation>
    <scope>NUCLEOTIDE SEQUENCE [LARGE SCALE GENOMIC DNA]</scope>
    <source>
        <strain evidence="4">ATCC 9039 / DSM 1715 / NCIMB 8712</strain>
    </source>
</reference>
<dbReference type="PIRSF" id="PIRSF016919">
    <property type="entry name" value="HupE_UreJ"/>
    <property type="match status" value="1"/>
</dbReference>
<keyword evidence="1" id="KW-1133">Transmembrane helix</keyword>
<evidence type="ECO:0000256" key="1">
    <source>
        <dbReference type="SAM" id="Phobius"/>
    </source>
</evidence>
<dbReference type="HOGENOM" id="CLU_088877_0_1_5"/>
<dbReference type="AlphaFoldDB" id="B2IHB2"/>
<feature type="transmembrane region" description="Helical" evidence="1">
    <location>
        <begin position="69"/>
        <end position="89"/>
    </location>
</feature>
<dbReference type="InterPro" id="IPR007038">
    <property type="entry name" value="HupE_UreJ"/>
</dbReference>